<comment type="caution">
    <text evidence="1">The sequence shown here is derived from an EMBL/GenBank/DDBJ whole genome shotgun (WGS) entry which is preliminary data.</text>
</comment>
<organism evidence="1 2">
    <name type="scientific">candidate division TA06 bacterium DG_26</name>
    <dbReference type="NCBI Taxonomy" id="1703771"/>
    <lineage>
        <taxon>Bacteria</taxon>
        <taxon>Bacteria division TA06</taxon>
    </lineage>
</organism>
<sequence length="176" mass="18897">MTKSTANRLAMAAIGAVLVLTLGVTAPMEQEHIKISGKMTLTHVKQETMTVGDIDEHVLAFSQAEGTNATTGEHAFMDGAKAINMSFSDAVRGNGANQGYMKVATETATVYAKWEGKVTTVISSEGTPMTTFEGEFSWIKGTGQFENIQGKGTFKGSYLSKTTYAFEWEGAYTIAK</sequence>
<reference evidence="1 2" key="1">
    <citation type="journal article" date="2015" name="Microbiome">
        <title>Genomic resolution of linkages in carbon, nitrogen, and sulfur cycling among widespread estuary sediment bacteria.</title>
        <authorList>
            <person name="Baker B.J."/>
            <person name="Lazar C.S."/>
            <person name="Teske A.P."/>
            <person name="Dick G.J."/>
        </authorList>
    </citation>
    <scope>NUCLEOTIDE SEQUENCE [LARGE SCALE GENOMIC DNA]</scope>
    <source>
        <strain evidence="1">DG_26</strain>
    </source>
</reference>
<proteinExistence type="predicted"/>
<evidence type="ECO:0000313" key="2">
    <source>
        <dbReference type="Proteomes" id="UP000051124"/>
    </source>
</evidence>
<evidence type="ECO:0000313" key="1">
    <source>
        <dbReference type="EMBL" id="KPJ48859.1"/>
    </source>
</evidence>
<dbReference type="EMBL" id="LIZT01000090">
    <property type="protein sequence ID" value="KPJ48859.1"/>
    <property type="molecule type" value="Genomic_DNA"/>
</dbReference>
<dbReference type="Proteomes" id="UP000051124">
    <property type="component" value="Unassembled WGS sequence"/>
</dbReference>
<dbReference type="AlphaFoldDB" id="A0A0S7WFF0"/>
<name>A0A0S7WFF0_UNCT6</name>
<accession>A0A0S7WFF0</accession>
<gene>
    <name evidence="1" type="ORF">AMJ40_06725</name>
</gene>
<protein>
    <recommendedName>
        <fullName evidence="3">DUF3224 domain-containing protein</fullName>
    </recommendedName>
</protein>
<evidence type="ECO:0008006" key="3">
    <source>
        <dbReference type="Google" id="ProtNLM"/>
    </source>
</evidence>